<dbReference type="InParanoid" id="A0A3N4LQA4"/>
<keyword evidence="2 7" id="KW-0812">Transmembrane</keyword>
<evidence type="ECO:0000259" key="8">
    <source>
        <dbReference type="Pfam" id="PF20684"/>
    </source>
</evidence>
<dbReference type="EMBL" id="ML121539">
    <property type="protein sequence ID" value="RPB25016.1"/>
    <property type="molecule type" value="Genomic_DNA"/>
</dbReference>
<feature type="transmembrane region" description="Helical" evidence="7">
    <location>
        <begin position="162"/>
        <end position="183"/>
    </location>
</feature>
<dbReference type="AlphaFoldDB" id="A0A3N4LQA4"/>
<dbReference type="InterPro" id="IPR052337">
    <property type="entry name" value="SAT4-like"/>
</dbReference>
<accession>A0A3N4LQA4</accession>
<keyword evidence="10" id="KW-1185">Reference proteome</keyword>
<dbReference type="OrthoDB" id="5398233at2759"/>
<evidence type="ECO:0000256" key="2">
    <source>
        <dbReference type="ARBA" id="ARBA00022692"/>
    </source>
</evidence>
<organism evidence="9 10">
    <name type="scientific">Terfezia boudieri ATCC MYA-4762</name>
    <dbReference type="NCBI Taxonomy" id="1051890"/>
    <lineage>
        <taxon>Eukaryota</taxon>
        <taxon>Fungi</taxon>
        <taxon>Dikarya</taxon>
        <taxon>Ascomycota</taxon>
        <taxon>Pezizomycotina</taxon>
        <taxon>Pezizomycetes</taxon>
        <taxon>Pezizales</taxon>
        <taxon>Pezizaceae</taxon>
        <taxon>Terfezia</taxon>
    </lineage>
</organism>
<evidence type="ECO:0000256" key="7">
    <source>
        <dbReference type="SAM" id="Phobius"/>
    </source>
</evidence>
<evidence type="ECO:0000256" key="4">
    <source>
        <dbReference type="ARBA" id="ARBA00023136"/>
    </source>
</evidence>
<protein>
    <recommendedName>
        <fullName evidence="8">Rhodopsin domain-containing protein</fullName>
    </recommendedName>
</protein>
<keyword evidence="3 7" id="KW-1133">Transmembrane helix</keyword>
<dbReference type="InterPro" id="IPR049326">
    <property type="entry name" value="Rhodopsin_dom_fungi"/>
</dbReference>
<comment type="subcellular location">
    <subcellularLocation>
        <location evidence="1">Membrane</location>
        <topology evidence="1">Multi-pass membrane protein</topology>
    </subcellularLocation>
</comment>
<evidence type="ECO:0000256" key="1">
    <source>
        <dbReference type="ARBA" id="ARBA00004141"/>
    </source>
</evidence>
<dbReference type="Proteomes" id="UP000267821">
    <property type="component" value="Unassembled WGS sequence"/>
</dbReference>
<reference evidence="9 10" key="1">
    <citation type="journal article" date="2018" name="Nat. Ecol. Evol.">
        <title>Pezizomycetes genomes reveal the molecular basis of ectomycorrhizal truffle lifestyle.</title>
        <authorList>
            <person name="Murat C."/>
            <person name="Payen T."/>
            <person name="Noel B."/>
            <person name="Kuo A."/>
            <person name="Morin E."/>
            <person name="Chen J."/>
            <person name="Kohler A."/>
            <person name="Krizsan K."/>
            <person name="Balestrini R."/>
            <person name="Da Silva C."/>
            <person name="Montanini B."/>
            <person name="Hainaut M."/>
            <person name="Levati E."/>
            <person name="Barry K.W."/>
            <person name="Belfiori B."/>
            <person name="Cichocki N."/>
            <person name="Clum A."/>
            <person name="Dockter R.B."/>
            <person name="Fauchery L."/>
            <person name="Guy J."/>
            <person name="Iotti M."/>
            <person name="Le Tacon F."/>
            <person name="Lindquist E.A."/>
            <person name="Lipzen A."/>
            <person name="Malagnac F."/>
            <person name="Mello A."/>
            <person name="Molinier V."/>
            <person name="Miyauchi S."/>
            <person name="Poulain J."/>
            <person name="Riccioni C."/>
            <person name="Rubini A."/>
            <person name="Sitrit Y."/>
            <person name="Splivallo R."/>
            <person name="Traeger S."/>
            <person name="Wang M."/>
            <person name="Zifcakova L."/>
            <person name="Wipf D."/>
            <person name="Zambonelli A."/>
            <person name="Paolocci F."/>
            <person name="Nowrousian M."/>
            <person name="Ottonello S."/>
            <person name="Baldrian P."/>
            <person name="Spatafora J.W."/>
            <person name="Henrissat B."/>
            <person name="Nagy L.G."/>
            <person name="Aury J.M."/>
            <person name="Wincker P."/>
            <person name="Grigoriev I.V."/>
            <person name="Bonfante P."/>
            <person name="Martin F.M."/>
        </authorList>
    </citation>
    <scope>NUCLEOTIDE SEQUENCE [LARGE SCALE GENOMIC DNA]</scope>
    <source>
        <strain evidence="9 10">ATCC MYA-4762</strain>
    </source>
</reference>
<dbReference type="PANTHER" id="PTHR33048">
    <property type="entry name" value="PTH11-LIKE INTEGRAL MEMBRANE PROTEIN (AFU_ORTHOLOGUE AFUA_5G11245)"/>
    <property type="match status" value="1"/>
</dbReference>
<feature type="transmembrane region" description="Helical" evidence="7">
    <location>
        <begin position="31"/>
        <end position="49"/>
    </location>
</feature>
<gene>
    <name evidence="9" type="ORF">L211DRAFT_836873</name>
</gene>
<feature type="transmembrane region" description="Helical" evidence="7">
    <location>
        <begin position="61"/>
        <end position="84"/>
    </location>
</feature>
<keyword evidence="4 7" id="KW-0472">Membrane</keyword>
<feature type="transmembrane region" description="Helical" evidence="7">
    <location>
        <begin position="242"/>
        <end position="262"/>
    </location>
</feature>
<feature type="transmembrane region" description="Helical" evidence="7">
    <location>
        <begin position="277"/>
        <end position="299"/>
    </location>
</feature>
<comment type="similarity">
    <text evidence="5">Belongs to the SAT4 family.</text>
</comment>
<feature type="region of interest" description="Disordered" evidence="6">
    <location>
        <begin position="452"/>
        <end position="475"/>
    </location>
</feature>
<evidence type="ECO:0000313" key="9">
    <source>
        <dbReference type="EMBL" id="RPB25016.1"/>
    </source>
</evidence>
<dbReference type="PANTHER" id="PTHR33048:SF19">
    <property type="entry name" value="MEMBRANE PROTEIN PTH11-LIKE, PUTATIVE (AFU_ORTHOLOGUE AFUA_1G14080)-RELATED"/>
    <property type="match status" value="1"/>
</dbReference>
<dbReference type="GO" id="GO:0016020">
    <property type="term" value="C:membrane"/>
    <property type="evidence" value="ECO:0007669"/>
    <property type="project" value="UniProtKB-SubCell"/>
</dbReference>
<evidence type="ECO:0000256" key="5">
    <source>
        <dbReference type="ARBA" id="ARBA00038359"/>
    </source>
</evidence>
<evidence type="ECO:0000256" key="6">
    <source>
        <dbReference type="SAM" id="MobiDB-lite"/>
    </source>
</evidence>
<dbReference type="STRING" id="1051890.A0A3N4LQA4"/>
<dbReference type="Pfam" id="PF20684">
    <property type="entry name" value="Fung_rhodopsin"/>
    <property type="match status" value="1"/>
</dbReference>
<proteinExistence type="inferred from homology"/>
<evidence type="ECO:0000313" key="10">
    <source>
        <dbReference type="Proteomes" id="UP000267821"/>
    </source>
</evidence>
<evidence type="ECO:0000256" key="3">
    <source>
        <dbReference type="ARBA" id="ARBA00022989"/>
    </source>
</evidence>
<name>A0A3N4LQA4_9PEZI</name>
<feature type="domain" description="Rhodopsin" evidence="8">
    <location>
        <begin position="46"/>
        <end position="288"/>
    </location>
</feature>
<feature type="compositionally biased region" description="Polar residues" evidence="6">
    <location>
        <begin position="457"/>
        <end position="468"/>
    </location>
</feature>
<sequence>MDHEHVLAPRGLYSSAPPFRPTYLDHPTLLITYWCSLFCVFIIFGRLFWRFSRLSKAYRIDWWMVASIIPLGIRLGLAHLVLIWGTNNISLAGFDGFRKLQDGDEYVKWGLDEEIRRRENGSKCILAARVAYTAFIWSQKLCITEFHSKLNLSFWNTSYKGILGTIRWTLVITFLGIVVSIFAECTPFQKYWQVFPDPGSQCRQGVAPLIVMAVCNAATDLLIVIFPLPPILKASIPLKRKFWLIVSLSLSLITCALAIYRVPFVLQYHTSQPHRTLYSSIECLASCAIANAIVLNSFARDKGPKKKRYRGPGGAHMLYSPEAIANRGRARGQEQLYALDLQSTRLGMRIWGSDEDLVKDTGLGMNEDLRKMSYAAQRHSGLSATFVRNSSERNLQGNTEGAHGYAPWVASWGDGVKTPPPVRKVGDCQFNDWENSPSRKVSFLDVGGLLSPDKKVNTQNQRSDSNYSGLHVHSL</sequence>